<evidence type="ECO:0000313" key="18">
    <source>
        <dbReference type="Ensembl" id="ENSSANP00000037735.1"/>
    </source>
</evidence>
<keyword evidence="5" id="KW-0963">Cytoplasm</keyword>
<dbReference type="GO" id="GO:0034045">
    <property type="term" value="C:phagophore assembly site membrane"/>
    <property type="evidence" value="ECO:0007669"/>
    <property type="project" value="TreeGrafter"/>
</dbReference>
<dbReference type="GO" id="GO:0008285">
    <property type="term" value="P:negative regulation of cell population proliferation"/>
    <property type="evidence" value="ECO:0007669"/>
    <property type="project" value="UniProtKB-ARBA"/>
</dbReference>
<evidence type="ECO:0000256" key="16">
    <source>
        <dbReference type="ARBA" id="ARBA00080154"/>
    </source>
</evidence>
<dbReference type="GO" id="GO:0034517">
    <property type="term" value="P:ribophagy"/>
    <property type="evidence" value="ECO:0007669"/>
    <property type="project" value="TreeGrafter"/>
</dbReference>
<dbReference type="Proteomes" id="UP000472260">
    <property type="component" value="Unassembled WGS sequence"/>
</dbReference>
<feature type="region of interest" description="Disordered" evidence="17">
    <location>
        <begin position="139"/>
        <end position="229"/>
    </location>
</feature>
<evidence type="ECO:0000256" key="4">
    <source>
        <dbReference type="ARBA" id="ARBA00004514"/>
    </source>
</evidence>
<dbReference type="GO" id="GO:0000422">
    <property type="term" value="P:autophagy of mitochondrion"/>
    <property type="evidence" value="ECO:0007669"/>
    <property type="project" value="TreeGrafter"/>
</dbReference>
<dbReference type="GO" id="GO:0061723">
    <property type="term" value="P:glycophagy"/>
    <property type="evidence" value="ECO:0007669"/>
    <property type="project" value="TreeGrafter"/>
</dbReference>
<dbReference type="AlphaFoldDB" id="A0A671N459"/>
<dbReference type="GO" id="GO:0061709">
    <property type="term" value="P:reticulophagy"/>
    <property type="evidence" value="ECO:0007669"/>
    <property type="project" value="TreeGrafter"/>
</dbReference>
<comment type="function">
    <text evidence="14">Involved in autophagy. Regulates early events but also late events of autophagosome formation through direct interaction with Atg16L1. Required for the formation of the autophagosome-like double-membrane structure that surrounds the Salmonella-containing vacuole (SCV) during S.typhimurium infection and subsequent xenophagy. Involved in repair of DNA damage caused by ionizing radiation, which subsequently improves cell survival by decreasing apoptosis. Inhibits PTK2/FAK1 and PTK2B/PYK2 kinase activity, affecting their downstream signaling pathways. Plays a role as a modulator of TGF-beta-signaling by restricting substrate specificity of RNF111. Functions as a DNA-binding transcription factor. Is a potent regulator of the RB1 pathway through induction of RB1 expression. Plays a crucial role in muscular differentiation. Plays an indispensable role in fetal hematopoiesis and in the regulation of neuronal homeostasis.</text>
</comment>
<proteinExistence type="predicted"/>
<evidence type="ECO:0000256" key="13">
    <source>
        <dbReference type="ARBA" id="ARBA00023306"/>
    </source>
</evidence>
<dbReference type="GO" id="GO:0031090">
    <property type="term" value="C:organelle membrane"/>
    <property type="evidence" value="ECO:0007669"/>
    <property type="project" value="UniProtKB-ARBA"/>
</dbReference>
<dbReference type="GO" id="GO:0019901">
    <property type="term" value="F:protein kinase binding"/>
    <property type="evidence" value="ECO:0007669"/>
    <property type="project" value="UniProtKB-ARBA"/>
</dbReference>
<reference evidence="18" key="1">
    <citation type="submission" date="2025-08" db="UniProtKB">
        <authorList>
            <consortium name="Ensembl"/>
        </authorList>
    </citation>
    <scope>IDENTIFICATION</scope>
</reference>
<evidence type="ECO:0000256" key="14">
    <source>
        <dbReference type="ARBA" id="ARBA00053494"/>
    </source>
</evidence>
<keyword evidence="10" id="KW-0804">Transcription</keyword>
<evidence type="ECO:0000313" key="19">
    <source>
        <dbReference type="Proteomes" id="UP000472260"/>
    </source>
</evidence>
<dbReference type="Gene3D" id="3.10.20.90">
    <property type="entry name" value="Phosphatidylinositol 3-kinase Catalytic Subunit, Chain A, domain 1"/>
    <property type="match status" value="1"/>
</dbReference>
<reference evidence="18" key="2">
    <citation type="submission" date="2025-09" db="UniProtKB">
        <authorList>
            <consortium name="Ensembl"/>
        </authorList>
    </citation>
    <scope>IDENTIFICATION</scope>
</reference>
<keyword evidence="13" id="KW-0131">Cell cycle</keyword>
<dbReference type="PANTHER" id="PTHR13222">
    <property type="entry name" value="RB1-INDUCIBLE COILED-COIL"/>
    <property type="match status" value="1"/>
</dbReference>
<keyword evidence="19" id="KW-1185">Reference proteome</keyword>
<evidence type="ECO:0000256" key="5">
    <source>
        <dbReference type="ARBA" id="ARBA00022490"/>
    </source>
</evidence>
<keyword evidence="7" id="KW-0072">Autophagy</keyword>
<evidence type="ECO:0000256" key="15">
    <source>
        <dbReference type="ARBA" id="ARBA00069790"/>
    </source>
</evidence>
<feature type="compositionally biased region" description="Low complexity" evidence="17">
    <location>
        <begin position="189"/>
        <end position="201"/>
    </location>
</feature>
<name>A0A671N459_9TELE</name>
<evidence type="ECO:0000256" key="2">
    <source>
        <dbReference type="ARBA" id="ARBA00004329"/>
    </source>
</evidence>
<protein>
    <recommendedName>
        <fullName evidence="15">RB1-inducible coiled-coil protein 1</fullName>
    </recommendedName>
    <alternativeName>
        <fullName evidence="16">FAK family kinase-interacting protein of 200 kDa</fullName>
    </alternativeName>
</protein>
<dbReference type="GO" id="GO:1990316">
    <property type="term" value="C:Atg1/ULK1 kinase complex"/>
    <property type="evidence" value="ECO:0007669"/>
    <property type="project" value="TreeGrafter"/>
</dbReference>
<evidence type="ECO:0000256" key="3">
    <source>
        <dbReference type="ARBA" id="ARBA00004371"/>
    </source>
</evidence>
<dbReference type="Ensembl" id="ENSSANT00000040163.1">
    <property type="protein sequence ID" value="ENSSANP00000037735.1"/>
    <property type="gene ID" value="ENSSANG00000019214.1"/>
</dbReference>
<dbReference type="GO" id="GO:0034727">
    <property type="term" value="P:piecemeal microautophagy of the nucleus"/>
    <property type="evidence" value="ECO:0007669"/>
    <property type="project" value="TreeGrafter"/>
</dbReference>
<evidence type="ECO:0000256" key="17">
    <source>
        <dbReference type="SAM" id="MobiDB-lite"/>
    </source>
</evidence>
<evidence type="ECO:0000256" key="11">
    <source>
        <dbReference type="ARBA" id="ARBA00023228"/>
    </source>
</evidence>
<keyword evidence="11" id="KW-0458">Lysosome</keyword>
<evidence type="ECO:0000256" key="7">
    <source>
        <dbReference type="ARBA" id="ARBA00023006"/>
    </source>
</evidence>
<dbReference type="GO" id="GO:0060090">
    <property type="term" value="F:molecular adaptor activity"/>
    <property type="evidence" value="ECO:0007669"/>
    <property type="project" value="TreeGrafter"/>
</dbReference>
<dbReference type="FunFam" id="3.10.20.90:FF:000049">
    <property type="entry name" value="RB1-inducible coiled-coil protein 1 isoform X1"/>
    <property type="match status" value="1"/>
</dbReference>
<dbReference type="GO" id="GO:0005764">
    <property type="term" value="C:lysosome"/>
    <property type="evidence" value="ECO:0007669"/>
    <property type="project" value="UniProtKB-SubCell"/>
</dbReference>
<evidence type="ECO:0000256" key="10">
    <source>
        <dbReference type="ARBA" id="ARBA00023163"/>
    </source>
</evidence>
<evidence type="ECO:0000256" key="9">
    <source>
        <dbReference type="ARBA" id="ARBA00023054"/>
    </source>
</evidence>
<evidence type="ECO:0000256" key="1">
    <source>
        <dbReference type="ARBA" id="ARBA00004123"/>
    </source>
</evidence>
<dbReference type="PANTHER" id="PTHR13222:SF1">
    <property type="entry name" value="RB1-INDUCIBLE COILED-COIL PROTEIN 1"/>
    <property type="match status" value="1"/>
</dbReference>
<comment type="subcellular location">
    <subcellularLocation>
        <location evidence="4">Cytoplasm</location>
        <location evidence="4">Cytosol</location>
    </subcellularLocation>
    <subcellularLocation>
        <location evidence="3">Lysosome</location>
    </subcellularLocation>
    <subcellularLocation>
        <location evidence="1">Nucleus</location>
    </subcellularLocation>
    <subcellularLocation>
        <location evidence="2">Preautophagosomal structure</location>
    </subcellularLocation>
</comment>
<sequence>MKLYVFQVNNGSTLTFDTELAVQTVLDLKHAIQAKYKIAIQHQVLVVNGGECMVAERRVCSYSAGTDTNPIFLFNKEMILSDRAPTIPKTTFSIENEMELKVEESLYLFISFIEKLGTAVSVMAKIPLLECLTRQSYRESLEKSSSPHPRTTDEEDENEDEEVGETSTQSAILCPADSQKNRKSFSPVSASGEASSQASSSPQDRLKSSCSLKAALEEEEESPERGATPSFNVTLLDWINVQDRPNDVESVVRKCFDSINRLDPRMIQPFLTECRETITKLDNQNMKAIKGLEDRLYALDQMIASCKRLVNEQQELAQGFLANQKRAENLKDTSVLPDLCLSHANQLMIMLTNHRKLLDIKQKCTTAKQELANNLQVRLKWCCYVMLHADQDGEKLQALLRLLTELLERVRVVEALSTVPQMYCLAVVEVVRRRMFIGHYRQWASALVKDGKNLYEAEKVKRETFGKLFRKSFLRNRLFRGLDSWPPSSFCTRKPRKFDFELPDISLSDLQYLKSCCPSEVQPYLRVPTLCDFEPLNQHVEVLHQLVQAAQSVDEMSKTITHLLNEQKVLCSQSFNFYCLSEVLDVINL</sequence>
<dbReference type="GO" id="GO:0000045">
    <property type="term" value="P:autophagosome assembly"/>
    <property type="evidence" value="ECO:0007669"/>
    <property type="project" value="InterPro"/>
</dbReference>
<evidence type="ECO:0000256" key="8">
    <source>
        <dbReference type="ARBA" id="ARBA00023015"/>
    </source>
</evidence>
<keyword evidence="12" id="KW-0539">Nucleus</keyword>
<accession>A0A671N459</accession>
<keyword evidence="8" id="KW-0805">Transcription regulation</keyword>
<dbReference type="GO" id="GO:0005634">
    <property type="term" value="C:nucleus"/>
    <property type="evidence" value="ECO:0007669"/>
    <property type="project" value="UniProtKB-SubCell"/>
</dbReference>
<organism evidence="18 19">
    <name type="scientific">Sinocyclocheilus anshuiensis</name>
    <dbReference type="NCBI Taxonomy" id="1608454"/>
    <lineage>
        <taxon>Eukaryota</taxon>
        <taxon>Metazoa</taxon>
        <taxon>Chordata</taxon>
        <taxon>Craniata</taxon>
        <taxon>Vertebrata</taxon>
        <taxon>Euteleostomi</taxon>
        <taxon>Actinopterygii</taxon>
        <taxon>Neopterygii</taxon>
        <taxon>Teleostei</taxon>
        <taxon>Ostariophysi</taxon>
        <taxon>Cypriniformes</taxon>
        <taxon>Cyprinidae</taxon>
        <taxon>Cyprininae</taxon>
        <taxon>Sinocyclocheilus</taxon>
    </lineage>
</organism>
<keyword evidence="6" id="KW-0597">Phosphoprotein</keyword>
<dbReference type="InterPro" id="IPR040040">
    <property type="entry name" value="ATG11"/>
</dbReference>
<keyword evidence="9" id="KW-0175">Coiled coil</keyword>
<dbReference type="GO" id="GO:0005829">
    <property type="term" value="C:cytosol"/>
    <property type="evidence" value="ECO:0007669"/>
    <property type="project" value="UniProtKB-SubCell"/>
</dbReference>
<evidence type="ECO:0000256" key="12">
    <source>
        <dbReference type="ARBA" id="ARBA00023242"/>
    </source>
</evidence>
<evidence type="ECO:0000256" key="6">
    <source>
        <dbReference type="ARBA" id="ARBA00022553"/>
    </source>
</evidence>
<feature type="compositionally biased region" description="Acidic residues" evidence="17">
    <location>
        <begin position="153"/>
        <end position="164"/>
    </location>
</feature>
<dbReference type="CDD" id="cd17060">
    <property type="entry name" value="Ubl_RB1CC1"/>
    <property type="match status" value="1"/>
</dbReference>